<reference evidence="2 3" key="1">
    <citation type="submission" date="2015-04" db="EMBL/GenBank/DDBJ databases">
        <title>Complete genome sequence of Schizopora paradoxa KUC8140, a cosmopolitan wood degrader in East Asia.</title>
        <authorList>
            <consortium name="DOE Joint Genome Institute"/>
            <person name="Min B."/>
            <person name="Park H."/>
            <person name="Jang Y."/>
            <person name="Kim J.-J."/>
            <person name="Kim K.H."/>
            <person name="Pangilinan J."/>
            <person name="Lipzen A."/>
            <person name="Riley R."/>
            <person name="Grigoriev I.V."/>
            <person name="Spatafora J.W."/>
            <person name="Choi I.-G."/>
        </authorList>
    </citation>
    <scope>NUCLEOTIDE SEQUENCE [LARGE SCALE GENOMIC DNA]</scope>
    <source>
        <strain evidence="2 3">KUC8140</strain>
    </source>
</reference>
<organism evidence="2 3">
    <name type="scientific">Schizopora paradoxa</name>
    <dbReference type="NCBI Taxonomy" id="27342"/>
    <lineage>
        <taxon>Eukaryota</taxon>
        <taxon>Fungi</taxon>
        <taxon>Dikarya</taxon>
        <taxon>Basidiomycota</taxon>
        <taxon>Agaricomycotina</taxon>
        <taxon>Agaricomycetes</taxon>
        <taxon>Hymenochaetales</taxon>
        <taxon>Schizoporaceae</taxon>
        <taxon>Schizopora</taxon>
    </lineage>
</organism>
<dbReference type="InterPro" id="IPR054416">
    <property type="entry name" value="GST_UstS-like_C"/>
</dbReference>
<evidence type="ECO:0000259" key="1">
    <source>
        <dbReference type="PROSITE" id="PS50404"/>
    </source>
</evidence>
<dbReference type="Proteomes" id="UP000053477">
    <property type="component" value="Unassembled WGS sequence"/>
</dbReference>
<dbReference type="Pfam" id="PF22041">
    <property type="entry name" value="GST_C_7"/>
    <property type="match status" value="1"/>
</dbReference>
<accession>A0A0H2RJY1</accession>
<dbReference type="InParanoid" id="A0A0H2RJY1"/>
<keyword evidence="3" id="KW-1185">Reference proteome</keyword>
<dbReference type="PROSITE" id="PS50404">
    <property type="entry name" value="GST_NTER"/>
    <property type="match status" value="1"/>
</dbReference>
<dbReference type="SUPFAM" id="SSF52833">
    <property type="entry name" value="Thioredoxin-like"/>
    <property type="match status" value="1"/>
</dbReference>
<dbReference type="Gene3D" id="3.40.30.10">
    <property type="entry name" value="Glutaredoxin"/>
    <property type="match status" value="1"/>
</dbReference>
<feature type="domain" description="GST N-terminal" evidence="1">
    <location>
        <begin position="7"/>
        <end position="98"/>
    </location>
</feature>
<dbReference type="CDD" id="cd03038">
    <property type="entry name" value="GST_N_etherase_LigE"/>
    <property type="match status" value="1"/>
</dbReference>
<dbReference type="Gene3D" id="1.20.1050.10">
    <property type="match status" value="1"/>
</dbReference>
<dbReference type="OrthoDB" id="4951845at2759"/>
<dbReference type="InterPro" id="IPR004045">
    <property type="entry name" value="Glutathione_S-Trfase_N"/>
</dbReference>
<protein>
    <recommendedName>
        <fullName evidence="1">GST N-terminal domain-containing protein</fullName>
    </recommendedName>
</protein>
<dbReference type="AlphaFoldDB" id="A0A0H2RJY1"/>
<dbReference type="InterPro" id="IPR036282">
    <property type="entry name" value="Glutathione-S-Trfase_C_sf"/>
</dbReference>
<proteinExistence type="predicted"/>
<dbReference type="InterPro" id="IPR036249">
    <property type="entry name" value="Thioredoxin-like_sf"/>
</dbReference>
<dbReference type="EMBL" id="KQ085980">
    <property type="protein sequence ID" value="KLO12305.1"/>
    <property type="molecule type" value="Genomic_DNA"/>
</dbReference>
<evidence type="ECO:0000313" key="2">
    <source>
        <dbReference type="EMBL" id="KLO12305.1"/>
    </source>
</evidence>
<dbReference type="Pfam" id="PF13409">
    <property type="entry name" value="GST_N_2"/>
    <property type="match status" value="1"/>
</dbReference>
<gene>
    <name evidence="2" type="ORF">SCHPADRAFT_921424</name>
</gene>
<dbReference type="STRING" id="27342.A0A0H2RJY1"/>
<sequence>MITLYDIPSLSPTKAWSPNTFKTRAALLFKGLQFKTEWIEYPDIAPRLQEMGVEATEKQEDGTPLYTLPVIKDDSTGQIVADSWKIAIYLDETYPDKPTLFPFGVRAPIHFFQAYFFNTAILPGRRIFVSSSFFKLNPASEGFFRRTREAEFGVKMEELAPPGPKRDEEWNAVKEGFSRVAAKYESNEKGSLPYFYGDKISYADLIVVAYLLYVRTVLGPESPEWKEVGTWDDGRWMELLELTKRCQVVDA</sequence>
<dbReference type="SUPFAM" id="SSF47616">
    <property type="entry name" value="GST C-terminal domain-like"/>
    <property type="match status" value="1"/>
</dbReference>
<evidence type="ECO:0000313" key="3">
    <source>
        <dbReference type="Proteomes" id="UP000053477"/>
    </source>
</evidence>
<name>A0A0H2RJY1_9AGAM</name>